<comment type="caution">
    <text evidence="2">The sequence shown here is derived from an EMBL/GenBank/DDBJ whole genome shotgun (WGS) entry which is preliminary data.</text>
</comment>
<dbReference type="AlphaFoldDB" id="A0A9P4MUR4"/>
<dbReference type="Proteomes" id="UP000799536">
    <property type="component" value="Unassembled WGS sequence"/>
</dbReference>
<evidence type="ECO:0000256" key="1">
    <source>
        <dbReference type="SAM" id="MobiDB-lite"/>
    </source>
</evidence>
<feature type="region of interest" description="Disordered" evidence="1">
    <location>
        <begin position="1"/>
        <end position="67"/>
    </location>
</feature>
<feature type="region of interest" description="Disordered" evidence="1">
    <location>
        <begin position="509"/>
        <end position="552"/>
    </location>
</feature>
<dbReference type="PANTHER" id="PTHR38406:SF1">
    <property type="entry name" value="TRANSCRIPTIONAL REPRESSOR OPI1"/>
    <property type="match status" value="1"/>
</dbReference>
<evidence type="ECO:0000313" key="2">
    <source>
        <dbReference type="EMBL" id="KAF2203931.1"/>
    </source>
</evidence>
<evidence type="ECO:0000313" key="3">
    <source>
        <dbReference type="Proteomes" id="UP000799536"/>
    </source>
</evidence>
<dbReference type="GO" id="GO:0005634">
    <property type="term" value="C:nucleus"/>
    <property type="evidence" value="ECO:0007669"/>
    <property type="project" value="TreeGrafter"/>
</dbReference>
<dbReference type="Pfam" id="PF08618">
    <property type="entry name" value="Opi1"/>
    <property type="match status" value="1"/>
</dbReference>
<dbReference type="PANTHER" id="PTHR38406">
    <property type="entry name" value="TRANSCRIPTIONAL REPRESSOR OPI1"/>
    <property type="match status" value="1"/>
</dbReference>
<dbReference type="GO" id="GO:0005783">
    <property type="term" value="C:endoplasmic reticulum"/>
    <property type="evidence" value="ECO:0007669"/>
    <property type="project" value="TreeGrafter"/>
</dbReference>
<accession>A0A9P4MUR4</accession>
<dbReference type="EMBL" id="ML993889">
    <property type="protein sequence ID" value="KAF2203931.1"/>
    <property type="molecule type" value="Genomic_DNA"/>
</dbReference>
<dbReference type="InterPro" id="IPR013927">
    <property type="entry name" value="TF_Opi1_Ccg-8"/>
</dbReference>
<protein>
    <submittedName>
        <fullName evidence="2">Opi1-domain-containing protein</fullName>
    </submittedName>
</protein>
<dbReference type="GO" id="GO:0006357">
    <property type="term" value="P:regulation of transcription by RNA polymerase II"/>
    <property type="evidence" value="ECO:0007669"/>
    <property type="project" value="TreeGrafter"/>
</dbReference>
<keyword evidence="3" id="KW-1185">Reference proteome</keyword>
<organism evidence="2 3">
    <name type="scientific">Delitschia confertaspora ATCC 74209</name>
    <dbReference type="NCBI Taxonomy" id="1513339"/>
    <lineage>
        <taxon>Eukaryota</taxon>
        <taxon>Fungi</taxon>
        <taxon>Dikarya</taxon>
        <taxon>Ascomycota</taxon>
        <taxon>Pezizomycotina</taxon>
        <taxon>Dothideomycetes</taxon>
        <taxon>Pleosporomycetidae</taxon>
        <taxon>Pleosporales</taxon>
        <taxon>Delitschiaceae</taxon>
        <taxon>Delitschia</taxon>
    </lineage>
</organism>
<name>A0A9P4MUR4_9PLEO</name>
<reference evidence="2" key="1">
    <citation type="journal article" date="2020" name="Stud. Mycol.">
        <title>101 Dothideomycetes genomes: a test case for predicting lifestyles and emergence of pathogens.</title>
        <authorList>
            <person name="Haridas S."/>
            <person name="Albert R."/>
            <person name="Binder M."/>
            <person name="Bloem J."/>
            <person name="Labutti K."/>
            <person name="Salamov A."/>
            <person name="Andreopoulos B."/>
            <person name="Baker S."/>
            <person name="Barry K."/>
            <person name="Bills G."/>
            <person name="Bluhm B."/>
            <person name="Cannon C."/>
            <person name="Castanera R."/>
            <person name="Culley D."/>
            <person name="Daum C."/>
            <person name="Ezra D."/>
            <person name="Gonzalez J."/>
            <person name="Henrissat B."/>
            <person name="Kuo A."/>
            <person name="Liang C."/>
            <person name="Lipzen A."/>
            <person name="Lutzoni F."/>
            <person name="Magnuson J."/>
            <person name="Mondo S."/>
            <person name="Nolan M."/>
            <person name="Ohm R."/>
            <person name="Pangilinan J."/>
            <person name="Park H.-J."/>
            <person name="Ramirez L."/>
            <person name="Alfaro M."/>
            <person name="Sun H."/>
            <person name="Tritt A."/>
            <person name="Yoshinaga Y."/>
            <person name="Zwiers L.-H."/>
            <person name="Turgeon B."/>
            <person name="Goodwin S."/>
            <person name="Spatafora J."/>
            <person name="Crous P."/>
            <person name="Grigoriev I."/>
        </authorList>
    </citation>
    <scope>NUCLEOTIDE SEQUENCE</scope>
    <source>
        <strain evidence="2">ATCC 74209</strain>
    </source>
</reference>
<feature type="compositionally biased region" description="Pro residues" evidence="1">
    <location>
        <begin position="1"/>
        <end position="10"/>
    </location>
</feature>
<dbReference type="GO" id="GO:0008654">
    <property type="term" value="P:phospholipid biosynthetic process"/>
    <property type="evidence" value="ECO:0007669"/>
    <property type="project" value="TreeGrafter"/>
</dbReference>
<dbReference type="GO" id="GO:0030968">
    <property type="term" value="P:endoplasmic reticulum unfolded protein response"/>
    <property type="evidence" value="ECO:0007669"/>
    <property type="project" value="TreeGrafter"/>
</dbReference>
<dbReference type="OrthoDB" id="2441642at2759"/>
<proteinExistence type="predicted"/>
<sequence>MQQELPPPPAYTQHDPDSLHLPSVPTTLPLHPTATDNTERHLPGIKSLDLPDALSPRGEEARATALESHNESVQWGYSLPLPLNHSAFPKVPTGVPRGGSPMDIGPEKYARASSVLSMDDPDVRLAAEALSGLGNPDFVRSPASRSVTLSGEAPKEPEPILSLITSNHPWLGGTINGSISAYNASKSYSPRFVKYGAELLERNIGSPVVNTVSSVGRRTGVEKNIRRYLGDHRRPSDLEQGDTDVAHKRRRVATLGTDAMDIDSMPSPRTRGGSQSSVAESLPAYDDHRSPNYEETAVGGTLNGKGESSQDRRVNWSTQFIMTTSGLGVALSDASLKSLRLCLSLLRGATKQIDSAMLALKLVLEEYEEAVRQQSGDGGVVRLSASDTSSNIPADREEQVQQIAKRMKQLTTDIWTALHEIVKSVSHYTGGALPQNAGAVVRTQLLSLPQRWQNVDRSTAGEEQTGFEARAARRMLAFAREGLDMLTQISTVVDGTVKSAEVWLGRMGRKTAEREGEGNGNGNTGMMEGVEGQGEKEKGTFEITVGPVSEKR</sequence>
<gene>
    <name evidence="2" type="ORF">GQ43DRAFT_365710</name>
</gene>
<dbReference type="GO" id="GO:0003714">
    <property type="term" value="F:transcription corepressor activity"/>
    <property type="evidence" value="ECO:0007669"/>
    <property type="project" value="InterPro"/>
</dbReference>
<feature type="region of interest" description="Disordered" evidence="1">
    <location>
        <begin position="255"/>
        <end position="310"/>
    </location>
</feature>